<evidence type="ECO:0000313" key="1">
    <source>
        <dbReference type="EMBL" id="GAG27046.1"/>
    </source>
</evidence>
<comment type="caution">
    <text evidence="1">The sequence shown here is derived from an EMBL/GenBank/DDBJ whole genome shotgun (WGS) entry which is preliminary data.</text>
</comment>
<dbReference type="EMBL" id="BARS01034908">
    <property type="protein sequence ID" value="GAG27046.1"/>
    <property type="molecule type" value="Genomic_DNA"/>
</dbReference>
<gene>
    <name evidence="1" type="ORF">S01H1_53870</name>
</gene>
<sequence>MGGKRIVKSNLFKPFKKHTFTCEHEGEIVTCNFGGQNVTMHYADIFKITQMMNVHAKLAKTETGDKSTTYNVMGVLRDAEDNHKATIPRHL</sequence>
<reference evidence="1" key="1">
    <citation type="journal article" date="2014" name="Front. Microbiol.">
        <title>High frequency of phylogenetically diverse reductive dehalogenase-homologous genes in deep subseafloor sedimentary metagenomes.</title>
        <authorList>
            <person name="Kawai M."/>
            <person name="Futagami T."/>
            <person name="Toyoda A."/>
            <person name="Takaki Y."/>
            <person name="Nishi S."/>
            <person name="Hori S."/>
            <person name="Arai W."/>
            <person name="Tsubouchi T."/>
            <person name="Morono Y."/>
            <person name="Uchiyama I."/>
            <person name="Ito T."/>
            <person name="Fujiyama A."/>
            <person name="Inagaki F."/>
            <person name="Takami H."/>
        </authorList>
    </citation>
    <scope>NUCLEOTIDE SEQUENCE</scope>
    <source>
        <strain evidence="1">Expedition CK06-06</strain>
    </source>
</reference>
<accession>X0XQB4</accession>
<dbReference type="AlphaFoldDB" id="X0XQB4"/>
<organism evidence="1">
    <name type="scientific">marine sediment metagenome</name>
    <dbReference type="NCBI Taxonomy" id="412755"/>
    <lineage>
        <taxon>unclassified sequences</taxon>
        <taxon>metagenomes</taxon>
        <taxon>ecological metagenomes</taxon>
    </lineage>
</organism>
<proteinExistence type="predicted"/>
<protein>
    <submittedName>
        <fullName evidence="1">Uncharacterized protein</fullName>
    </submittedName>
</protein>
<name>X0XQB4_9ZZZZ</name>